<feature type="region of interest" description="Disordered" evidence="1">
    <location>
        <begin position="316"/>
        <end position="379"/>
    </location>
</feature>
<accession>A0A1Q9D023</accession>
<dbReference type="EMBL" id="LSRX01000809">
    <property type="protein sequence ID" value="OLP88513.1"/>
    <property type="molecule type" value="Genomic_DNA"/>
</dbReference>
<dbReference type="AlphaFoldDB" id="A0A1Q9D023"/>
<dbReference type="OrthoDB" id="10391009at2759"/>
<proteinExistence type="predicted"/>
<gene>
    <name evidence="2" type="ORF">AK812_SmicGene30144</name>
</gene>
<organism evidence="2 3">
    <name type="scientific">Symbiodinium microadriaticum</name>
    <name type="common">Dinoflagellate</name>
    <name type="synonym">Zooxanthella microadriatica</name>
    <dbReference type="NCBI Taxonomy" id="2951"/>
    <lineage>
        <taxon>Eukaryota</taxon>
        <taxon>Sar</taxon>
        <taxon>Alveolata</taxon>
        <taxon>Dinophyceae</taxon>
        <taxon>Suessiales</taxon>
        <taxon>Symbiodiniaceae</taxon>
        <taxon>Symbiodinium</taxon>
    </lineage>
</organism>
<evidence type="ECO:0000256" key="1">
    <source>
        <dbReference type="SAM" id="MobiDB-lite"/>
    </source>
</evidence>
<feature type="compositionally biased region" description="Basic and acidic residues" evidence="1">
    <location>
        <begin position="35"/>
        <end position="47"/>
    </location>
</feature>
<evidence type="ECO:0000313" key="3">
    <source>
        <dbReference type="Proteomes" id="UP000186817"/>
    </source>
</evidence>
<feature type="region of interest" description="Disordered" evidence="1">
    <location>
        <begin position="1"/>
        <end position="53"/>
    </location>
</feature>
<name>A0A1Q9D023_SYMMI</name>
<protein>
    <submittedName>
        <fullName evidence="2">Uncharacterized protein</fullName>
    </submittedName>
</protein>
<evidence type="ECO:0000313" key="2">
    <source>
        <dbReference type="EMBL" id="OLP88513.1"/>
    </source>
</evidence>
<dbReference type="Proteomes" id="UP000186817">
    <property type="component" value="Unassembled WGS sequence"/>
</dbReference>
<sequence length="390" mass="41400">MTLSGHGPLTSAPGKQDPEACRAHKREKWLAGELDPARRKVQPDRPLRPRTISKNWSADKLMSVKLSEQQIVCQDGAWVDPHGGPGLLALQCVACVRATPRAGSSLQDFMAASQQDSGFSGDQAVDICEGLSSEILSDSSVTISFTDPVDIAVSSRRRNIDTGDWLDTGIGEALASTPFCDSVAAAKALNPKLRAAHQIFSSNLIYGSGRSWRSGYSYGWTGDGGTCAFDQRAEVSGSFALSWSMNGNAQKIEDIPGLLQGIQYDVSFKVKATASASASVTPHWSSSSCDGSACPAEVVCPSGRSLVKCEAGTDVVPVKTPLGDKNDDEEHDEGDVDIDGDDGDDNDDVDDDDNREDSNDNVGDEKNRAEGDDWSDWAGCGASGYVAAAW</sequence>
<reference evidence="2 3" key="1">
    <citation type="submission" date="2016-02" db="EMBL/GenBank/DDBJ databases">
        <title>Genome analysis of coral dinoflagellate symbionts highlights evolutionary adaptations to a symbiotic lifestyle.</title>
        <authorList>
            <person name="Aranda M."/>
            <person name="Li Y."/>
            <person name="Liew Y.J."/>
            <person name="Baumgarten S."/>
            <person name="Simakov O."/>
            <person name="Wilson M."/>
            <person name="Piel J."/>
            <person name="Ashoor H."/>
            <person name="Bougouffa S."/>
            <person name="Bajic V.B."/>
            <person name="Ryu T."/>
            <person name="Ravasi T."/>
            <person name="Bayer T."/>
            <person name="Micklem G."/>
            <person name="Kim H."/>
            <person name="Bhak J."/>
            <person name="Lajeunesse T.C."/>
            <person name="Voolstra C.R."/>
        </authorList>
    </citation>
    <scope>NUCLEOTIDE SEQUENCE [LARGE SCALE GENOMIC DNA]</scope>
    <source>
        <strain evidence="2 3">CCMP2467</strain>
    </source>
</reference>
<feature type="compositionally biased region" description="Acidic residues" evidence="1">
    <location>
        <begin position="326"/>
        <end position="355"/>
    </location>
</feature>
<comment type="caution">
    <text evidence="2">The sequence shown here is derived from an EMBL/GenBank/DDBJ whole genome shotgun (WGS) entry which is preliminary data.</text>
</comment>
<keyword evidence="3" id="KW-1185">Reference proteome</keyword>